<evidence type="ECO:0000313" key="3">
    <source>
        <dbReference type="EMBL" id="GLY84265.1"/>
    </source>
</evidence>
<feature type="compositionally biased region" description="Basic and acidic residues" evidence="1">
    <location>
        <begin position="1"/>
        <end position="10"/>
    </location>
</feature>
<feature type="compositionally biased region" description="Low complexity" evidence="1">
    <location>
        <begin position="46"/>
        <end position="56"/>
    </location>
</feature>
<sequence length="95" mass="10236">MSRDITEGRGYRGNGHAALRVHPSQPRRGLILRVGRRPAAESAAGRTSRSLSTSTETYPMDSMYVLKPAEDAAEEAARAIQIALDRRDNGGAASK</sequence>
<reference evidence="3" key="2">
    <citation type="submission" date="2023-03" db="EMBL/GenBank/DDBJ databases">
        <title>Actinoallomurus iriomotensis NBRC 103684.</title>
        <authorList>
            <person name="Ichikawa N."/>
            <person name="Sato H."/>
            <person name="Tonouchi N."/>
        </authorList>
    </citation>
    <scope>NUCLEOTIDE SEQUENCE</scope>
    <source>
        <strain evidence="3">NBRC 103684</strain>
    </source>
</reference>
<name>A0A9W6S2K9_9ACTN</name>
<dbReference type="Proteomes" id="UP001165074">
    <property type="component" value="Unassembled WGS sequence"/>
</dbReference>
<comment type="caution">
    <text evidence="3">The sequence shown here is derived from an EMBL/GenBank/DDBJ whole genome shotgun (WGS) entry which is preliminary data.</text>
</comment>
<evidence type="ECO:0000313" key="4">
    <source>
        <dbReference type="Proteomes" id="UP001165074"/>
    </source>
</evidence>
<dbReference type="Proteomes" id="UP001165135">
    <property type="component" value="Unassembled WGS sequence"/>
</dbReference>
<keyword evidence="4" id="KW-1185">Reference proteome</keyword>
<gene>
    <name evidence="2" type="ORF">Airi01_010310</name>
    <name evidence="3" type="ORF">Airi02_021940</name>
</gene>
<accession>A0A9W6S2K9</accession>
<evidence type="ECO:0000313" key="2">
    <source>
        <dbReference type="EMBL" id="GLY72764.1"/>
    </source>
</evidence>
<evidence type="ECO:0000256" key="1">
    <source>
        <dbReference type="SAM" id="MobiDB-lite"/>
    </source>
</evidence>
<dbReference type="EMBL" id="BSTJ01000001">
    <property type="protein sequence ID" value="GLY72764.1"/>
    <property type="molecule type" value="Genomic_DNA"/>
</dbReference>
<dbReference type="AlphaFoldDB" id="A0A9W6S2K9"/>
<protein>
    <submittedName>
        <fullName evidence="3">Uncharacterized protein</fullName>
    </submittedName>
</protein>
<organism evidence="3 4">
    <name type="scientific">Actinoallomurus iriomotensis</name>
    <dbReference type="NCBI Taxonomy" id="478107"/>
    <lineage>
        <taxon>Bacteria</taxon>
        <taxon>Bacillati</taxon>
        <taxon>Actinomycetota</taxon>
        <taxon>Actinomycetes</taxon>
        <taxon>Streptosporangiales</taxon>
        <taxon>Thermomonosporaceae</taxon>
        <taxon>Actinoallomurus</taxon>
    </lineage>
</organism>
<feature type="region of interest" description="Disordered" evidence="1">
    <location>
        <begin position="1"/>
        <end position="56"/>
    </location>
</feature>
<dbReference type="EMBL" id="BSTK01000003">
    <property type="protein sequence ID" value="GLY84265.1"/>
    <property type="molecule type" value="Genomic_DNA"/>
</dbReference>
<reference evidence="2" key="1">
    <citation type="submission" date="2023-03" db="EMBL/GenBank/DDBJ databases">
        <title>Actinoallomurus iriomotensis NBRC 103681.</title>
        <authorList>
            <person name="Ichikawa N."/>
            <person name="Sato H."/>
            <person name="Tonouchi N."/>
        </authorList>
    </citation>
    <scope>NUCLEOTIDE SEQUENCE</scope>
    <source>
        <strain evidence="2">NBRC 103681</strain>
    </source>
</reference>
<proteinExistence type="predicted"/>